<protein>
    <submittedName>
        <fullName evidence="9">PspC domain-containing protein</fullName>
    </submittedName>
</protein>
<evidence type="ECO:0000256" key="3">
    <source>
        <dbReference type="ARBA" id="ARBA00022692"/>
    </source>
</evidence>
<dbReference type="Pfam" id="PF04024">
    <property type="entry name" value="PspC"/>
    <property type="match status" value="1"/>
</dbReference>
<evidence type="ECO:0000259" key="8">
    <source>
        <dbReference type="Pfam" id="PF04024"/>
    </source>
</evidence>
<evidence type="ECO:0000256" key="4">
    <source>
        <dbReference type="ARBA" id="ARBA00022989"/>
    </source>
</evidence>
<evidence type="ECO:0000313" key="9">
    <source>
        <dbReference type="EMBL" id="MBR0575794.1"/>
    </source>
</evidence>
<evidence type="ECO:0000256" key="7">
    <source>
        <dbReference type="SAM" id="Phobius"/>
    </source>
</evidence>
<dbReference type="EMBL" id="JAGSCS010000005">
    <property type="protein sequence ID" value="MBR0575794.1"/>
    <property type="molecule type" value="Genomic_DNA"/>
</dbReference>
<dbReference type="PANTHER" id="PTHR33885:SF3">
    <property type="entry name" value="PHAGE SHOCK PROTEIN C"/>
    <property type="match status" value="1"/>
</dbReference>
<proteinExistence type="predicted"/>
<keyword evidence="2" id="KW-1003">Cell membrane</keyword>
<dbReference type="AlphaFoldDB" id="A0A941CQI6"/>
<comment type="subcellular location">
    <subcellularLocation>
        <location evidence="1">Cell membrane</location>
        <topology evidence="1">Single-pass membrane protein</topology>
    </subcellularLocation>
</comment>
<feature type="transmembrane region" description="Helical" evidence="7">
    <location>
        <begin position="34"/>
        <end position="58"/>
    </location>
</feature>
<gene>
    <name evidence="9" type="ORF">KCG48_05495</name>
</gene>
<comment type="caution">
    <text evidence="9">The sequence shown here is derived from an EMBL/GenBank/DDBJ whole genome shotgun (WGS) entry which is preliminary data.</text>
</comment>
<evidence type="ECO:0000256" key="5">
    <source>
        <dbReference type="ARBA" id="ARBA00023136"/>
    </source>
</evidence>
<dbReference type="InterPro" id="IPR052027">
    <property type="entry name" value="PspC"/>
</dbReference>
<keyword evidence="10" id="KW-1185">Reference proteome</keyword>
<accession>A0A941CQI6</accession>
<feature type="compositionally biased region" description="Basic and acidic residues" evidence="6">
    <location>
        <begin position="64"/>
        <end position="75"/>
    </location>
</feature>
<sequence>MEKKLYKNSDKKMISGVLAGFADYFNMDVTVIRILYVLVSLMIQGFPGIILYIILAIVMPDIHEADRPERNRRQEGSYTSYGTPKSDPEGQRPYQDVQYKENPKPEEVQDSFKKSGGSYTPNDRP</sequence>
<dbReference type="PANTHER" id="PTHR33885">
    <property type="entry name" value="PHAGE SHOCK PROTEIN C"/>
    <property type="match status" value="1"/>
</dbReference>
<evidence type="ECO:0000313" key="10">
    <source>
        <dbReference type="Proteomes" id="UP000675379"/>
    </source>
</evidence>
<reference evidence="9" key="1">
    <citation type="submission" date="2021-04" db="EMBL/GenBank/DDBJ databases">
        <title>Proteiniclasticum sedimins sp. nov., an obligate anaerobic bacterium isolated from anaerobic sludge.</title>
        <authorList>
            <person name="Liu J."/>
        </authorList>
    </citation>
    <scope>NUCLEOTIDE SEQUENCE</scope>
    <source>
        <strain evidence="9">BAD-10</strain>
    </source>
</reference>
<feature type="domain" description="Phage shock protein PspC N-terminal" evidence="8">
    <location>
        <begin position="3"/>
        <end position="61"/>
    </location>
</feature>
<feature type="region of interest" description="Disordered" evidence="6">
    <location>
        <begin position="64"/>
        <end position="125"/>
    </location>
</feature>
<keyword evidence="4 7" id="KW-1133">Transmembrane helix</keyword>
<dbReference type="RefSeq" id="WP_211800418.1">
    <property type="nucleotide sequence ID" value="NZ_JAGSCS010000005.1"/>
</dbReference>
<name>A0A941CQI6_9CLOT</name>
<keyword evidence="3 7" id="KW-0812">Transmembrane</keyword>
<organism evidence="9 10">
    <name type="scientific">Proteiniclasticum sediminis</name>
    <dbReference type="NCBI Taxonomy" id="2804028"/>
    <lineage>
        <taxon>Bacteria</taxon>
        <taxon>Bacillati</taxon>
        <taxon>Bacillota</taxon>
        <taxon>Clostridia</taxon>
        <taxon>Eubacteriales</taxon>
        <taxon>Clostridiaceae</taxon>
        <taxon>Proteiniclasticum</taxon>
    </lineage>
</organism>
<evidence type="ECO:0000256" key="6">
    <source>
        <dbReference type="SAM" id="MobiDB-lite"/>
    </source>
</evidence>
<feature type="compositionally biased region" description="Basic and acidic residues" evidence="6">
    <location>
        <begin position="98"/>
        <end position="113"/>
    </location>
</feature>
<dbReference type="GO" id="GO:0005886">
    <property type="term" value="C:plasma membrane"/>
    <property type="evidence" value="ECO:0007669"/>
    <property type="project" value="UniProtKB-SubCell"/>
</dbReference>
<evidence type="ECO:0000256" key="1">
    <source>
        <dbReference type="ARBA" id="ARBA00004162"/>
    </source>
</evidence>
<dbReference type="InterPro" id="IPR007168">
    <property type="entry name" value="Phageshock_PspC_N"/>
</dbReference>
<keyword evidence="5 7" id="KW-0472">Membrane</keyword>
<dbReference type="Proteomes" id="UP000675379">
    <property type="component" value="Unassembled WGS sequence"/>
</dbReference>
<evidence type="ECO:0000256" key="2">
    <source>
        <dbReference type="ARBA" id="ARBA00022475"/>
    </source>
</evidence>